<dbReference type="RefSeq" id="WP_043894779.1">
    <property type="nucleotide sequence ID" value="NZ_CP054198.1"/>
</dbReference>
<dbReference type="Proteomes" id="UP001222296">
    <property type="component" value="Chromosome"/>
</dbReference>
<proteinExistence type="predicted"/>
<evidence type="ECO:0000313" key="4">
    <source>
        <dbReference type="Proteomes" id="UP001148834"/>
    </source>
</evidence>
<dbReference type="AlphaFoldDB" id="A0A6M8SVR4"/>
<evidence type="ECO:0000313" key="2">
    <source>
        <dbReference type="EMBL" id="MDD2168751.1"/>
    </source>
</evidence>
<name>A0A6M8SVR4_GLAPU</name>
<feature type="signal peptide" evidence="1">
    <location>
        <begin position="1"/>
        <end position="21"/>
    </location>
</feature>
<feature type="chain" id="PRO_5042740052" evidence="1">
    <location>
        <begin position="22"/>
        <end position="116"/>
    </location>
</feature>
<reference evidence="2" key="1">
    <citation type="submission" date="2022-09" db="EMBL/GenBank/DDBJ databases">
        <title>Molecular characterization of Glaesserella parasuis strains circulating in commercial swine farms using whole-genome sequencing.</title>
        <authorList>
            <person name="Mugabi R."/>
            <person name="Clavijo M."/>
            <person name="Li G."/>
        </authorList>
    </citation>
    <scope>NUCLEOTIDE SEQUENCE</scope>
    <source>
        <strain evidence="2">0435-53</strain>
    </source>
</reference>
<reference evidence="3" key="2">
    <citation type="submission" date="2023-04" db="EMBL/GenBank/DDBJ databases">
        <title>Molecular characterization of the Integrative and Conjugative elements harboring multidrug-resistance gene from Glaesserella (Haemophilus) parasuis.</title>
        <authorList>
            <person name="Che Y."/>
            <person name="Zhou L."/>
        </authorList>
    </citation>
    <scope>NUCLEOTIDE SEQUENCE</scope>
    <source>
        <strain evidence="3">Z44</strain>
    </source>
</reference>
<organism evidence="2 4">
    <name type="scientific">Glaesserella parasuis</name>
    <name type="common">Haemophilus parasuis</name>
    <dbReference type="NCBI Taxonomy" id="738"/>
    <lineage>
        <taxon>Bacteria</taxon>
        <taxon>Pseudomonadati</taxon>
        <taxon>Pseudomonadota</taxon>
        <taxon>Gammaproteobacteria</taxon>
        <taxon>Pasteurellales</taxon>
        <taxon>Pasteurellaceae</taxon>
        <taxon>Glaesserella</taxon>
    </lineage>
</organism>
<gene>
    <name evidence="2" type="ORF">N5925_09245</name>
    <name evidence="3" type="ORF">QBL01_09675</name>
</gene>
<keyword evidence="1" id="KW-0732">Signal</keyword>
<dbReference type="EMBL" id="JAODIR010000056">
    <property type="protein sequence ID" value="MDD2168751.1"/>
    <property type="molecule type" value="Genomic_DNA"/>
</dbReference>
<evidence type="ECO:0000313" key="3">
    <source>
        <dbReference type="EMBL" id="WGE09512.1"/>
    </source>
</evidence>
<dbReference type="EMBL" id="CP121769">
    <property type="protein sequence ID" value="WGE09512.1"/>
    <property type="molecule type" value="Genomic_DNA"/>
</dbReference>
<accession>A0A6M8SVR4</accession>
<evidence type="ECO:0000256" key="1">
    <source>
        <dbReference type="SAM" id="SignalP"/>
    </source>
</evidence>
<sequence length="116" mass="12901">MKRFFKILGLSLICFNSKAFAENAPISVEVTSSYSTVSNRYYPVISVISEVDNIKVLGVTANRGNCEATLKGSFPGDSQQKAIAFGDVVQYNAFHCAKIREVIIHTDRGDWTYTLR</sequence>
<dbReference type="Proteomes" id="UP001148834">
    <property type="component" value="Unassembled WGS sequence"/>
</dbReference>
<protein>
    <submittedName>
        <fullName evidence="2">Uncharacterized protein</fullName>
    </submittedName>
</protein>